<accession>A0A0D2IGL8</accession>
<evidence type="ECO:0000313" key="2">
    <source>
        <dbReference type="Proteomes" id="UP000053617"/>
    </source>
</evidence>
<proteinExistence type="predicted"/>
<dbReference type="EMBL" id="KN847478">
    <property type="protein sequence ID" value="KIX04909.1"/>
    <property type="molecule type" value="Genomic_DNA"/>
</dbReference>
<dbReference type="GeneID" id="25293851"/>
<dbReference type="AlphaFoldDB" id="A0A0D2IGL8"/>
<sequence length="97" mass="10532">MSPTGGQGAAMAFEGAIILSHTLALLNTKKSNSQDPLKKWQTARQKRATNILQITKGGDMRNCLRRSVLTNTLTLLSTLTVQKGCFPNSIRALQGTF</sequence>
<dbReference type="SUPFAM" id="SSF51905">
    <property type="entry name" value="FAD/NAD(P)-binding domain"/>
    <property type="match status" value="1"/>
</dbReference>
<dbReference type="Proteomes" id="UP000053617">
    <property type="component" value="Unassembled WGS sequence"/>
</dbReference>
<protein>
    <submittedName>
        <fullName evidence="1">Rhinocladiella mackenziei CBS 650.93 unplaced genomic scaffold supercont1.4, whole genome shotgun sequence</fullName>
    </submittedName>
</protein>
<organism evidence="1 2">
    <name type="scientific">Rhinocladiella mackenziei CBS 650.93</name>
    <dbReference type="NCBI Taxonomy" id="1442369"/>
    <lineage>
        <taxon>Eukaryota</taxon>
        <taxon>Fungi</taxon>
        <taxon>Dikarya</taxon>
        <taxon>Ascomycota</taxon>
        <taxon>Pezizomycotina</taxon>
        <taxon>Eurotiomycetes</taxon>
        <taxon>Chaetothyriomycetidae</taxon>
        <taxon>Chaetothyriales</taxon>
        <taxon>Herpotrichiellaceae</taxon>
        <taxon>Rhinocladiella</taxon>
    </lineage>
</organism>
<dbReference type="HOGENOM" id="CLU_2347847_0_0_1"/>
<evidence type="ECO:0000313" key="1">
    <source>
        <dbReference type="EMBL" id="KIX04909.1"/>
    </source>
</evidence>
<gene>
    <name evidence="1" type="ORF">Z518_05780</name>
</gene>
<dbReference type="RefSeq" id="XP_013272045.1">
    <property type="nucleotide sequence ID" value="XM_013416591.1"/>
</dbReference>
<dbReference type="InterPro" id="IPR036188">
    <property type="entry name" value="FAD/NAD-bd_sf"/>
</dbReference>
<dbReference type="Gene3D" id="3.50.50.60">
    <property type="entry name" value="FAD/NAD(P)-binding domain"/>
    <property type="match status" value="1"/>
</dbReference>
<reference evidence="1 2" key="1">
    <citation type="submission" date="2015-01" db="EMBL/GenBank/DDBJ databases">
        <title>The Genome Sequence of Rhinocladiella mackenzie CBS 650.93.</title>
        <authorList>
            <consortium name="The Broad Institute Genomics Platform"/>
            <person name="Cuomo C."/>
            <person name="de Hoog S."/>
            <person name="Gorbushina A."/>
            <person name="Stielow B."/>
            <person name="Teixiera M."/>
            <person name="Abouelleil A."/>
            <person name="Chapman S.B."/>
            <person name="Priest M."/>
            <person name="Young S.K."/>
            <person name="Wortman J."/>
            <person name="Nusbaum C."/>
            <person name="Birren B."/>
        </authorList>
    </citation>
    <scope>NUCLEOTIDE SEQUENCE [LARGE SCALE GENOMIC DNA]</scope>
    <source>
        <strain evidence="1 2">CBS 650.93</strain>
    </source>
</reference>
<name>A0A0D2IGL8_9EURO</name>
<dbReference type="VEuPathDB" id="FungiDB:Z518_05780"/>
<keyword evidence="2" id="KW-1185">Reference proteome</keyword>